<dbReference type="Pfam" id="PF00024">
    <property type="entry name" value="PAN_1"/>
    <property type="match status" value="1"/>
</dbReference>
<comment type="caution">
    <text evidence="2">The sequence shown here is derived from an EMBL/GenBank/DDBJ whole genome shotgun (WGS) entry which is preliminary data.</text>
</comment>
<evidence type="ECO:0000313" key="2">
    <source>
        <dbReference type="EMBL" id="VDH96351.1"/>
    </source>
</evidence>
<keyword evidence="3" id="KW-1185">Reference proteome</keyword>
<dbReference type="OrthoDB" id="6119385at2759"/>
<dbReference type="AlphaFoldDB" id="A0A8B6BVH3"/>
<dbReference type="InterPro" id="IPR001304">
    <property type="entry name" value="C-type_lectin-like"/>
</dbReference>
<evidence type="ECO:0000313" key="3">
    <source>
        <dbReference type="Proteomes" id="UP000596742"/>
    </source>
</evidence>
<proteinExistence type="predicted"/>
<dbReference type="SUPFAM" id="SSF57414">
    <property type="entry name" value="Hairpin loop containing domain-like"/>
    <property type="match status" value="1"/>
</dbReference>
<dbReference type="Gene3D" id="3.10.100.10">
    <property type="entry name" value="Mannose-Binding Protein A, subunit A"/>
    <property type="match status" value="1"/>
</dbReference>
<name>A0A8B6BVH3_MYTGA</name>
<dbReference type="InterPro" id="IPR016186">
    <property type="entry name" value="C-type_lectin-like/link_sf"/>
</dbReference>
<organism evidence="2 3">
    <name type="scientific">Mytilus galloprovincialis</name>
    <name type="common">Mediterranean mussel</name>
    <dbReference type="NCBI Taxonomy" id="29158"/>
    <lineage>
        <taxon>Eukaryota</taxon>
        <taxon>Metazoa</taxon>
        <taxon>Spiralia</taxon>
        <taxon>Lophotrochozoa</taxon>
        <taxon>Mollusca</taxon>
        <taxon>Bivalvia</taxon>
        <taxon>Autobranchia</taxon>
        <taxon>Pteriomorphia</taxon>
        <taxon>Mytilida</taxon>
        <taxon>Mytiloidea</taxon>
        <taxon>Mytilidae</taxon>
        <taxon>Mytilinae</taxon>
        <taxon>Mytilus</taxon>
    </lineage>
</organism>
<dbReference type="SUPFAM" id="SSF56436">
    <property type="entry name" value="C-type lectin-like"/>
    <property type="match status" value="1"/>
</dbReference>
<dbReference type="CDD" id="cd00037">
    <property type="entry name" value="CLECT"/>
    <property type="match status" value="1"/>
</dbReference>
<protein>
    <recommendedName>
        <fullName evidence="1">C-type lectin domain-containing protein</fullName>
    </recommendedName>
</protein>
<dbReference type="EMBL" id="UYJE01000775">
    <property type="protein sequence ID" value="VDH96351.1"/>
    <property type="molecule type" value="Genomic_DNA"/>
</dbReference>
<dbReference type="InterPro" id="IPR016187">
    <property type="entry name" value="CTDL_fold"/>
</dbReference>
<dbReference type="SMART" id="SM00034">
    <property type="entry name" value="CLECT"/>
    <property type="match status" value="1"/>
</dbReference>
<gene>
    <name evidence="2" type="ORF">MGAL_10B090503</name>
</gene>
<evidence type="ECO:0000259" key="1">
    <source>
        <dbReference type="SMART" id="SM00034"/>
    </source>
</evidence>
<sequence length="237" mass="27743">MFNLKGLIVSCCIGHYSVQFLQLYSVYDDTFDNKYHLSNAVHHSTIPSLWHCAMLCLQFMRCLSYFYNTQSQECILHATSFRYTVPSFFGVEWKFYLTEERSGRCTRNDGFVYYRDLDFCYKIYDPLPLNFMVYKSICDQANAELVKVDTKEKQKYIELISANLPIPRLCVQGTDTIDPQQQWTFDDGTLMTYFNWNQQYDQPSGGQGFLGISTALNFTWFDTNSTNLINCVFICQK</sequence>
<dbReference type="Proteomes" id="UP000596742">
    <property type="component" value="Unassembled WGS sequence"/>
</dbReference>
<reference evidence="2" key="1">
    <citation type="submission" date="2018-11" db="EMBL/GenBank/DDBJ databases">
        <authorList>
            <person name="Alioto T."/>
            <person name="Alioto T."/>
        </authorList>
    </citation>
    <scope>NUCLEOTIDE SEQUENCE</scope>
</reference>
<accession>A0A8B6BVH3</accession>
<dbReference type="InterPro" id="IPR003609">
    <property type="entry name" value="Pan_app"/>
</dbReference>
<dbReference type="Gene3D" id="3.50.4.10">
    <property type="entry name" value="Hepatocyte Growth Factor"/>
    <property type="match status" value="1"/>
</dbReference>
<feature type="domain" description="C-type lectin" evidence="1">
    <location>
        <begin position="105"/>
        <end position="236"/>
    </location>
</feature>